<evidence type="ECO:0000256" key="4">
    <source>
        <dbReference type="ARBA" id="ARBA00022989"/>
    </source>
</evidence>
<dbReference type="InterPro" id="IPR001248">
    <property type="entry name" value="Pur-cyt_permease"/>
</dbReference>
<protein>
    <submittedName>
        <fullName evidence="6">Thiamine transporter thi7</fullName>
    </submittedName>
</protein>
<evidence type="ECO:0000256" key="3">
    <source>
        <dbReference type="ARBA" id="ARBA00022692"/>
    </source>
</evidence>
<dbReference type="GO" id="GO:0015205">
    <property type="term" value="F:nucleobase transmembrane transporter activity"/>
    <property type="evidence" value="ECO:0007669"/>
    <property type="project" value="TreeGrafter"/>
</dbReference>
<gene>
    <name evidence="6" type="primary">THI7_3</name>
    <name evidence="6" type="ORF">GRS66_009571</name>
</gene>
<dbReference type="InterPro" id="IPR045225">
    <property type="entry name" value="Uracil/uridine/allantoin_perm"/>
</dbReference>
<dbReference type="GO" id="GO:0005886">
    <property type="term" value="C:plasma membrane"/>
    <property type="evidence" value="ECO:0007669"/>
    <property type="project" value="TreeGrafter"/>
</dbReference>
<keyword evidence="7" id="KW-1185">Reference proteome</keyword>
<reference evidence="6 7" key="1">
    <citation type="journal article" date="2019" name="BMC Genomics">
        <title>Chromosome level assembly and comparative genome analysis confirm lager-brewing yeasts originated from a single hybridization.</title>
        <authorList>
            <person name="Salazar A.N."/>
            <person name="Gorter de Vries A.R."/>
            <person name="van den Broek M."/>
            <person name="Brouwers N."/>
            <person name="de la Torre Cortes P."/>
            <person name="Kuijpers N.G.A."/>
            <person name="Daran J.G."/>
            <person name="Abeel T."/>
        </authorList>
    </citation>
    <scope>NUCLEOTIDE SEQUENCE [LARGE SCALE GENOMIC DNA]</scope>
    <source>
        <strain evidence="6 7">CBS 1483</strain>
    </source>
</reference>
<dbReference type="EMBL" id="CP049009">
    <property type="protein sequence ID" value="QID86919.1"/>
    <property type="molecule type" value="Genomic_DNA"/>
</dbReference>
<proteinExistence type="inferred from homology"/>
<evidence type="ECO:0000256" key="2">
    <source>
        <dbReference type="ARBA" id="ARBA00008974"/>
    </source>
</evidence>
<dbReference type="AlphaFoldDB" id="A0A6C1ECW7"/>
<dbReference type="Proteomes" id="UP000501346">
    <property type="component" value="Chromosome SeXII"/>
</dbReference>
<dbReference type="OrthoDB" id="2018619at2759"/>
<evidence type="ECO:0000256" key="1">
    <source>
        <dbReference type="ARBA" id="ARBA00004141"/>
    </source>
</evidence>
<evidence type="ECO:0000313" key="6">
    <source>
        <dbReference type="EMBL" id="QID86919.1"/>
    </source>
</evidence>
<dbReference type="Gene3D" id="1.10.4160.10">
    <property type="entry name" value="Hydantoin permease"/>
    <property type="match status" value="1"/>
</dbReference>
<dbReference type="PANTHER" id="PTHR30618">
    <property type="entry name" value="NCS1 FAMILY PURINE/PYRIMIDINE TRANSPORTER"/>
    <property type="match status" value="1"/>
</dbReference>
<name>A0A6C1ECW7_SACPS</name>
<comment type="similarity">
    <text evidence="2">Belongs to the purine-cytosine permease (2.A.39) family.</text>
</comment>
<organism evidence="6 7">
    <name type="scientific">Saccharomyces pastorianus</name>
    <name type="common">Lager yeast</name>
    <name type="synonym">Saccharomyces cerevisiae x Saccharomyces eubayanus</name>
    <dbReference type="NCBI Taxonomy" id="27292"/>
    <lineage>
        <taxon>Eukaryota</taxon>
        <taxon>Fungi</taxon>
        <taxon>Dikarya</taxon>
        <taxon>Ascomycota</taxon>
        <taxon>Saccharomycotina</taxon>
        <taxon>Saccharomycetes</taxon>
        <taxon>Saccharomycetales</taxon>
        <taxon>Saccharomycetaceae</taxon>
        <taxon>Saccharomyces</taxon>
    </lineage>
</organism>
<keyword evidence="5" id="KW-0472">Membrane</keyword>
<accession>A0A6C1ECW7</accession>
<dbReference type="PANTHER" id="PTHR30618:SF15">
    <property type="entry name" value="NICOTINAMIDE RIBOSIDE TRANSPORTER 1-RELATED"/>
    <property type="match status" value="1"/>
</dbReference>
<sequence length="120" mass="13171">MSFSVGAWISASCALSEGLSYSETIGTFIIGDVLTILSTLAYSCPGYDWKVGYTLAQRFVFGINGCAFSIIINYGSNAWLGGLCINVISDSWSHHYLHLRNTLFPSVAMTTKELISFFVY</sequence>
<keyword evidence="4" id="KW-1133">Transmembrane helix</keyword>
<dbReference type="Pfam" id="PF02133">
    <property type="entry name" value="Transp_cyt_pur"/>
    <property type="match status" value="1"/>
</dbReference>
<keyword evidence="3" id="KW-0812">Transmembrane</keyword>
<evidence type="ECO:0000313" key="7">
    <source>
        <dbReference type="Proteomes" id="UP000501346"/>
    </source>
</evidence>
<comment type="subcellular location">
    <subcellularLocation>
        <location evidence="1">Membrane</location>
        <topology evidence="1">Multi-pass membrane protein</topology>
    </subcellularLocation>
</comment>
<evidence type="ECO:0000256" key="5">
    <source>
        <dbReference type="ARBA" id="ARBA00023136"/>
    </source>
</evidence>